<comment type="subcellular location">
    <subcellularLocation>
        <location evidence="2">Cell membrane</location>
    </subcellularLocation>
    <subcellularLocation>
        <location evidence="1">Membrane</location>
        <topology evidence="1">Multi-pass membrane protein</topology>
    </subcellularLocation>
</comment>
<dbReference type="RefSeq" id="XP_009040712.1">
    <property type="nucleotide sequence ID" value="XM_009042464.1"/>
</dbReference>
<dbReference type="KEGG" id="aaf:AURANDRAFT_32326"/>
<evidence type="ECO:0000256" key="5">
    <source>
        <dbReference type="ARBA" id="ARBA00022692"/>
    </source>
</evidence>
<dbReference type="InterPro" id="IPR006201">
    <property type="entry name" value="Neur_channel"/>
</dbReference>
<dbReference type="Gene3D" id="1.20.58.390">
    <property type="entry name" value="Neurotransmitter-gated ion-channel transmembrane domain"/>
    <property type="match status" value="1"/>
</dbReference>
<keyword evidence="15" id="KW-1185">Reference proteome</keyword>
<keyword evidence="9 11" id="KW-0472">Membrane</keyword>
<dbReference type="GO" id="GO:0005886">
    <property type="term" value="C:plasma membrane"/>
    <property type="evidence" value="ECO:0007669"/>
    <property type="project" value="UniProtKB-SubCell"/>
</dbReference>
<feature type="transmembrane region" description="Helical" evidence="11">
    <location>
        <begin position="126"/>
        <end position="144"/>
    </location>
</feature>
<dbReference type="PRINTS" id="PR00252">
    <property type="entry name" value="NRIONCHANNEL"/>
</dbReference>
<evidence type="ECO:0000256" key="6">
    <source>
        <dbReference type="ARBA" id="ARBA00022729"/>
    </source>
</evidence>
<dbReference type="PANTHER" id="PTHR18945">
    <property type="entry name" value="NEUROTRANSMITTER GATED ION CHANNEL"/>
    <property type="match status" value="1"/>
</dbReference>
<evidence type="ECO:0000256" key="11">
    <source>
        <dbReference type="SAM" id="Phobius"/>
    </source>
</evidence>
<evidence type="ECO:0000259" key="13">
    <source>
        <dbReference type="Pfam" id="PF02932"/>
    </source>
</evidence>
<evidence type="ECO:0000256" key="1">
    <source>
        <dbReference type="ARBA" id="ARBA00004141"/>
    </source>
</evidence>
<feature type="non-terminal residue" evidence="14">
    <location>
        <position position="1"/>
    </location>
</feature>
<evidence type="ECO:0000256" key="3">
    <source>
        <dbReference type="ARBA" id="ARBA00022448"/>
    </source>
</evidence>
<keyword evidence="7 11" id="KW-1133">Transmembrane helix</keyword>
<reference evidence="14 15" key="1">
    <citation type="journal article" date="2011" name="Proc. Natl. Acad. Sci. U.S.A.">
        <title>Niche of harmful alga Aureococcus anophagefferens revealed through ecogenomics.</title>
        <authorList>
            <person name="Gobler C.J."/>
            <person name="Berry D.L."/>
            <person name="Dyhrman S.T."/>
            <person name="Wilhelm S.W."/>
            <person name="Salamov A."/>
            <person name="Lobanov A.V."/>
            <person name="Zhang Y."/>
            <person name="Collier J.L."/>
            <person name="Wurch L.L."/>
            <person name="Kustka A.B."/>
            <person name="Dill B.D."/>
            <person name="Shah M."/>
            <person name="VerBerkmoes N.C."/>
            <person name="Kuo A."/>
            <person name="Terry A."/>
            <person name="Pangilinan J."/>
            <person name="Lindquist E.A."/>
            <person name="Lucas S."/>
            <person name="Paulsen I.T."/>
            <person name="Hattenrath-Lehmann T.K."/>
            <person name="Talmage S.C."/>
            <person name="Walker E.A."/>
            <person name="Koch F."/>
            <person name="Burson A.M."/>
            <person name="Marcoval M.A."/>
            <person name="Tang Y.Z."/>
            <person name="Lecleir G.R."/>
            <person name="Coyne K.J."/>
            <person name="Berg G.M."/>
            <person name="Bertrand E.M."/>
            <person name="Saito M.A."/>
            <person name="Gladyshev V.N."/>
            <person name="Grigoriev I.V."/>
        </authorList>
    </citation>
    <scope>NUCLEOTIDE SEQUENCE [LARGE SCALE GENOMIC DNA]</scope>
    <source>
        <strain evidence="15">CCMP 1984</strain>
    </source>
</reference>
<dbReference type="GO" id="GO:0004888">
    <property type="term" value="F:transmembrane signaling receptor activity"/>
    <property type="evidence" value="ECO:0007669"/>
    <property type="project" value="InterPro"/>
</dbReference>
<dbReference type="InterPro" id="IPR006202">
    <property type="entry name" value="Neur_chan_lig-bd"/>
</dbReference>
<dbReference type="InParanoid" id="F0YJZ9"/>
<evidence type="ECO:0000256" key="9">
    <source>
        <dbReference type="ARBA" id="ARBA00023136"/>
    </source>
</evidence>
<dbReference type="GO" id="GO:0005230">
    <property type="term" value="F:extracellular ligand-gated monoatomic ion channel activity"/>
    <property type="evidence" value="ECO:0007669"/>
    <property type="project" value="InterPro"/>
</dbReference>
<name>F0YJZ9_AURAN</name>
<evidence type="ECO:0000256" key="8">
    <source>
        <dbReference type="ARBA" id="ARBA00023065"/>
    </source>
</evidence>
<evidence type="ECO:0000313" key="15">
    <source>
        <dbReference type="Proteomes" id="UP000002729"/>
    </source>
</evidence>
<evidence type="ECO:0000313" key="14">
    <source>
        <dbReference type="EMBL" id="EGB04606.1"/>
    </source>
</evidence>
<dbReference type="InterPro" id="IPR036734">
    <property type="entry name" value="Neur_chan_lig-bd_sf"/>
</dbReference>
<dbReference type="SUPFAM" id="SSF90112">
    <property type="entry name" value="Neurotransmitter-gated ion-channel transmembrane pore"/>
    <property type="match status" value="1"/>
</dbReference>
<keyword evidence="3" id="KW-0813">Transport</keyword>
<dbReference type="InterPro" id="IPR036719">
    <property type="entry name" value="Neuro-gated_channel_TM_sf"/>
</dbReference>
<dbReference type="eggNOG" id="KOG3642">
    <property type="taxonomic scope" value="Eukaryota"/>
</dbReference>
<organism evidence="15">
    <name type="scientific">Aureococcus anophagefferens</name>
    <name type="common">Harmful bloom alga</name>
    <dbReference type="NCBI Taxonomy" id="44056"/>
    <lineage>
        <taxon>Eukaryota</taxon>
        <taxon>Sar</taxon>
        <taxon>Stramenopiles</taxon>
        <taxon>Ochrophyta</taxon>
        <taxon>Pelagophyceae</taxon>
        <taxon>Pelagomonadales</taxon>
        <taxon>Pelagomonadaceae</taxon>
        <taxon>Aureococcus</taxon>
    </lineage>
</organism>
<evidence type="ECO:0000259" key="12">
    <source>
        <dbReference type="Pfam" id="PF02931"/>
    </source>
</evidence>
<keyword evidence="4" id="KW-1003">Cell membrane</keyword>
<dbReference type="InterPro" id="IPR006029">
    <property type="entry name" value="Neurotrans-gated_channel_TM"/>
</dbReference>
<feature type="transmembrane region" description="Helical" evidence="11">
    <location>
        <begin position="164"/>
        <end position="187"/>
    </location>
</feature>
<feature type="non-terminal residue" evidence="14">
    <location>
        <position position="195"/>
    </location>
</feature>
<dbReference type="AlphaFoldDB" id="F0YJZ9"/>
<keyword evidence="6" id="KW-0732">Signal</keyword>
<proteinExistence type="predicted"/>
<dbReference type="Proteomes" id="UP000002729">
    <property type="component" value="Unassembled WGS sequence"/>
</dbReference>
<evidence type="ECO:0000256" key="10">
    <source>
        <dbReference type="ARBA" id="ARBA00023303"/>
    </source>
</evidence>
<dbReference type="Pfam" id="PF02931">
    <property type="entry name" value="Neur_chan_LBD"/>
    <property type="match status" value="1"/>
</dbReference>
<keyword evidence="8" id="KW-0406">Ion transport</keyword>
<feature type="domain" description="Neurotransmitter-gated ion-channel ligand-binding" evidence="12">
    <location>
        <begin position="2"/>
        <end position="98"/>
    </location>
</feature>
<protein>
    <submittedName>
        <fullName evidence="14">Uncharacterized protein</fullName>
    </submittedName>
</protein>
<feature type="domain" description="Neurotransmitter-gated ion-channel transmembrane" evidence="13">
    <location>
        <begin position="105"/>
        <end position="190"/>
    </location>
</feature>
<feature type="transmembrane region" description="Helical" evidence="11">
    <location>
        <begin position="100"/>
        <end position="120"/>
    </location>
</feature>
<dbReference type="PRINTS" id="PR00253">
    <property type="entry name" value="GABAARECEPTR"/>
</dbReference>
<keyword evidence="5 11" id="KW-0812">Transmembrane</keyword>
<sequence>LAIYPSGSITHNVRVDDTFRCQLDLRHLPFDEQECSVTIGFAPYDTQRVQYWEPQVTLGTHGNNAWRIKGTSATVDTVIRTSRDYSEAHMTFRFKRKPNFYFLQTVLPAMMFLLINYVGFWVDRHVGPARVAIAVIPVLIMLTLQTQSYARMQVLSYVTRLTKFLITCQVISVACVLEYGAVCYFLGRERIQEER</sequence>
<evidence type="ECO:0000256" key="7">
    <source>
        <dbReference type="ARBA" id="ARBA00022989"/>
    </source>
</evidence>
<dbReference type="OrthoDB" id="407674at2759"/>
<dbReference type="GeneID" id="20221125"/>
<dbReference type="SUPFAM" id="SSF63712">
    <property type="entry name" value="Nicotinic receptor ligand binding domain-like"/>
    <property type="match status" value="1"/>
</dbReference>
<dbReference type="Pfam" id="PF02932">
    <property type="entry name" value="Neur_chan_memb"/>
    <property type="match status" value="1"/>
</dbReference>
<keyword evidence="10" id="KW-0407">Ion channel</keyword>
<evidence type="ECO:0000256" key="2">
    <source>
        <dbReference type="ARBA" id="ARBA00004236"/>
    </source>
</evidence>
<dbReference type="EMBL" id="GL833149">
    <property type="protein sequence ID" value="EGB04606.1"/>
    <property type="molecule type" value="Genomic_DNA"/>
</dbReference>
<dbReference type="InterPro" id="IPR038050">
    <property type="entry name" value="Neuro_actylchol_rec"/>
</dbReference>
<accession>F0YJZ9</accession>
<dbReference type="InterPro" id="IPR006028">
    <property type="entry name" value="GABAA/Glycine_rcpt"/>
</dbReference>
<dbReference type="Gene3D" id="2.70.170.10">
    <property type="entry name" value="Neurotransmitter-gated ion-channel ligand-binding domain"/>
    <property type="match status" value="1"/>
</dbReference>
<evidence type="ECO:0000256" key="4">
    <source>
        <dbReference type="ARBA" id="ARBA00022475"/>
    </source>
</evidence>
<gene>
    <name evidence="14" type="ORF">AURANDRAFT_32326</name>
</gene>